<evidence type="ECO:0000313" key="1">
    <source>
        <dbReference type="EMBL" id="PYD57805.1"/>
    </source>
</evidence>
<dbReference type="Pfam" id="PF00535">
    <property type="entry name" value="Glycos_transf_2"/>
    <property type="match status" value="1"/>
</dbReference>
<protein>
    <submittedName>
        <fullName evidence="1">Glycosyltransferase family 2 protein</fullName>
    </submittedName>
</protein>
<dbReference type="Proteomes" id="UP000248257">
    <property type="component" value="Unassembled WGS sequence"/>
</dbReference>
<dbReference type="STRING" id="1220579.GCA_001571345_01589"/>
<accession>A0A318PQ27</accession>
<dbReference type="InterPro" id="IPR001173">
    <property type="entry name" value="Glyco_trans_2-like"/>
</dbReference>
<keyword evidence="2" id="KW-1185">Reference proteome</keyword>
<dbReference type="GO" id="GO:0016740">
    <property type="term" value="F:transferase activity"/>
    <property type="evidence" value="ECO:0007669"/>
    <property type="project" value="UniProtKB-KW"/>
</dbReference>
<dbReference type="CDD" id="cd00761">
    <property type="entry name" value="Glyco_tranf_GTA_type"/>
    <property type="match status" value="1"/>
</dbReference>
<keyword evidence="1" id="KW-0808">Transferase</keyword>
<evidence type="ECO:0000313" key="2">
    <source>
        <dbReference type="Proteomes" id="UP000248257"/>
    </source>
</evidence>
<dbReference type="PANTHER" id="PTHR43685">
    <property type="entry name" value="GLYCOSYLTRANSFERASE"/>
    <property type="match status" value="1"/>
</dbReference>
<dbReference type="AlphaFoldDB" id="A0A318PQ27"/>
<dbReference type="Gene3D" id="3.90.550.10">
    <property type="entry name" value="Spore Coat Polysaccharide Biosynthesis Protein SpsA, Chain A"/>
    <property type="match status" value="1"/>
</dbReference>
<dbReference type="RefSeq" id="WP_061273792.1">
    <property type="nucleotide sequence ID" value="NZ_CBCRXN010000027.1"/>
</dbReference>
<comment type="caution">
    <text evidence="1">The sequence shown here is derived from an EMBL/GenBank/DDBJ whole genome shotgun (WGS) entry which is preliminary data.</text>
</comment>
<dbReference type="SUPFAM" id="SSF53448">
    <property type="entry name" value="Nucleotide-diphospho-sugar transferases"/>
    <property type="match status" value="1"/>
</dbReference>
<gene>
    <name evidence="1" type="ORF">CFR75_04855</name>
</gene>
<reference evidence="1 2" key="1">
    <citation type="submission" date="2017-07" db="EMBL/GenBank/DDBJ databases">
        <title>A draft genome sequence of Komagataeibacter xylinus LMG 1515.</title>
        <authorList>
            <person name="Skraban J."/>
            <person name="Cleenwerck I."/>
            <person name="Vandamme P."/>
            <person name="Trcek J."/>
        </authorList>
    </citation>
    <scope>NUCLEOTIDE SEQUENCE [LARGE SCALE GENOMIC DNA]</scope>
    <source>
        <strain evidence="1 2">LMG 1515</strain>
    </source>
</reference>
<dbReference type="EMBL" id="NKUC01000006">
    <property type="protein sequence ID" value="PYD57805.1"/>
    <property type="molecule type" value="Genomic_DNA"/>
</dbReference>
<dbReference type="InterPro" id="IPR029044">
    <property type="entry name" value="Nucleotide-diphossugar_trans"/>
</dbReference>
<organism evidence="1 2">
    <name type="scientific">Komagataeibacter xylinus</name>
    <name type="common">Gluconacetobacter xylinus</name>
    <dbReference type="NCBI Taxonomy" id="28448"/>
    <lineage>
        <taxon>Bacteria</taxon>
        <taxon>Pseudomonadati</taxon>
        <taxon>Pseudomonadota</taxon>
        <taxon>Alphaproteobacteria</taxon>
        <taxon>Acetobacterales</taxon>
        <taxon>Acetobacteraceae</taxon>
        <taxon>Komagataeibacter</taxon>
    </lineage>
</organism>
<name>A0A318PQ27_KOMXY</name>
<sequence>MSIAAPWMAADQTAFAFRHRRRKPADLVSLCVTNFNYGCYIIEALDSLAAQTHPDLELVVVDDCSTRDDSVALITAWMEANHARFWRCTLVVHTRNLGPSAARNTAFRHAGGAFVFVMDADNMIYPRAIARLHEAAVDGGFDATYCQLEYFGKEQRIGSADIWDPAQIVRENYVDVMALLRREAWVAVDGYSHIDEGWEDYDFWLKFIDRDFQAAYVPEILCRYRVHGNSRTTNEAWVAHESLRAIMAFRHPGLSARYRPAPAVTKP</sequence>
<dbReference type="GO" id="GO:0044010">
    <property type="term" value="P:single-species biofilm formation"/>
    <property type="evidence" value="ECO:0007669"/>
    <property type="project" value="TreeGrafter"/>
</dbReference>
<dbReference type="InterPro" id="IPR050834">
    <property type="entry name" value="Glycosyltransf_2"/>
</dbReference>
<dbReference type="PANTHER" id="PTHR43685:SF2">
    <property type="entry name" value="GLYCOSYLTRANSFERASE 2-LIKE DOMAIN-CONTAINING PROTEIN"/>
    <property type="match status" value="1"/>
</dbReference>
<dbReference type="OrthoDB" id="174925at2"/>
<proteinExistence type="predicted"/>